<sequence>MYRGTPHDVLDKQNVLHENSALDLFEGPVPGIHLDEPAFLSCTPDIAHAARFVHGSPCFILRFQIPSNVRYYYDKYTKNAREDECIIQRNTTLKNFVDYRVLKHLCDRVATLLDTEVLVPG</sequence>
<accession>A0A0L0G2L2</accession>
<reference evidence="1 2" key="1">
    <citation type="submission" date="2011-02" db="EMBL/GenBank/DDBJ databases">
        <title>The Genome Sequence of Sphaeroforma arctica JP610.</title>
        <authorList>
            <consortium name="The Broad Institute Genome Sequencing Platform"/>
            <person name="Russ C."/>
            <person name="Cuomo C."/>
            <person name="Young S.K."/>
            <person name="Zeng Q."/>
            <person name="Gargeya S."/>
            <person name="Alvarado L."/>
            <person name="Berlin A."/>
            <person name="Chapman S.B."/>
            <person name="Chen Z."/>
            <person name="Freedman E."/>
            <person name="Gellesch M."/>
            <person name="Goldberg J."/>
            <person name="Griggs A."/>
            <person name="Gujja S."/>
            <person name="Heilman E."/>
            <person name="Heiman D."/>
            <person name="Howarth C."/>
            <person name="Mehta T."/>
            <person name="Neiman D."/>
            <person name="Pearson M."/>
            <person name="Roberts A."/>
            <person name="Saif S."/>
            <person name="Shea T."/>
            <person name="Shenoy N."/>
            <person name="Sisk P."/>
            <person name="Stolte C."/>
            <person name="Sykes S."/>
            <person name="White J."/>
            <person name="Yandava C."/>
            <person name="Burger G."/>
            <person name="Gray M.W."/>
            <person name="Holland P.W.H."/>
            <person name="King N."/>
            <person name="Lang F.B.F."/>
            <person name="Roger A.J."/>
            <person name="Ruiz-Trillo I."/>
            <person name="Haas B."/>
            <person name="Nusbaum C."/>
            <person name="Birren B."/>
        </authorList>
    </citation>
    <scope>NUCLEOTIDE SEQUENCE [LARGE SCALE GENOMIC DNA]</scope>
    <source>
        <strain evidence="1 2">JP610</strain>
    </source>
</reference>
<dbReference type="Gene3D" id="3.90.176.10">
    <property type="entry name" value="Toxin ADP-ribosyltransferase, Chain A, domain 1"/>
    <property type="match status" value="1"/>
</dbReference>
<dbReference type="RefSeq" id="XP_014156961.1">
    <property type="nucleotide sequence ID" value="XM_014301486.1"/>
</dbReference>
<evidence type="ECO:0000313" key="1">
    <source>
        <dbReference type="EMBL" id="KNC83059.1"/>
    </source>
</evidence>
<dbReference type="EMBL" id="KQ241868">
    <property type="protein sequence ID" value="KNC83059.1"/>
    <property type="molecule type" value="Genomic_DNA"/>
</dbReference>
<dbReference type="AlphaFoldDB" id="A0A0L0G2L2"/>
<dbReference type="GeneID" id="25905181"/>
<keyword evidence="2" id="KW-1185">Reference proteome</keyword>
<organism evidence="1 2">
    <name type="scientific">Sphaeroforma arctica JP610</name>
    <dbReference type="NCBI Taxonomy" id="667725"/>
    <lineage>
        <taxon>Eukaryota</taxon>
        <taxon>Ichthyosporea</taxon>
        <taxon>Ichthyophonida</taxon>
        <taxon>Sphaeroforma</taxon>
    </lineage>
</organism>
<evidence type="ECO:0000313" key="2">
    <source>
        <dbReference type="Proteomes" id="UP000054560"/>
    </source>
</evidence>
<dbReference type="Proteomes" id="UP000054560">
    <property type="component" value="Unassembled WGS sequence"/>
</dbReference>
<protein>
    <submittedName>
        <fullName evidence="1">Uncharacterized protein</fullName>
    </submittedName>
</protein>
<name>A0A0L0G2L2_9EUKA</name>
<gene>
    <name evidence="1" type="ORF">SARC_04677</name>
</gene>
<proteinExistence type="predicted"/>
<dbReference type="SUPFAM" id="SSF56399">
    <property type="entry name" value="ADP-ribosylation"/>
    <property type="match status" value="1"/>
</dbReference>